<dbReference type="InterPro" id="IPR014721">
    <property type="entry name" value="Ribsml_uS5_D2-typ_fold_subgr"/>
</dbReference>
<dbReference type="GO" id="GO:0016887">
    <property type="term" value="F:ATP hydrolysis activity"/>
    <property type="evidence" value="ECO:0007669"/>
    <property type="project" value="UniProtKB-UniRule"/>
</dbReference>
<comment type="similarity">
    <text evidence="10 11 14 15">Belongs to the peptidase S16 family.</text>
</comment>
<dbReference type="InterPro" id="IPR027417">
    <property type="entry name" value="P-loop_NTPase"/>
</dbReference>
<dbReference type="InterPro" id="IPR020568">
    <property type="entry name" value="Ribosomal_Su5_D2-typ_SF"/>
</dbReference>
<feature type="coiled-coil region" evidence="16">
    <location>
        <begin position="197"/>
        <end position="247"/>
    </location>
</feature>
<keyword evidence="7 10" id="KW-0067">ATP-binding</keyword>
<comment type="subunit">
    <text evidence="10 11">Homohexamer. Organized in a ring with a central cavity.</text>
</comment>
<dbReference type="EC" id="3.4.21.53" evidence="10 11"/>
<dbReference type="PROSITE" id="PS51787">
    <property type="entry name" value="LON_N"/>
    <property type="match status" value="1"/>
</dbReference>
<evidence type="ECO:0000256" key="7">
    <source>
        <dbReference type="ARBA" id="ARBA00022840"/>
    </source>
</evidence>
<dbReference type="PRINTS" id="PR00830">
    <property type="entry name" value="ENDOLAPTASE"/>
</dbReference>
<evidence type="ECO:0000256" key="9">
    <source>
        <dbReference type="ARBA" id="ARBA00050665"/>
    </source>
</evidence>
<dbReference type="EMBL" id="ABCJ01000001">
    <property type="protein sequence ID" value="EDM24251.1"/>
    <property type="molecule type" value="Genomic_DNA"/>
</dbReference>
<dbReference type="GO" id="GO:0006515">
    <property type="term" value="P:protein quality control for misfolded or incompletely synthesized proteins"/>
    <property type="evidence" value="ECO:0007669"/>
    <property type="project" value="UniProtKB-UniRule"/>
</dbReference>
<dbReference type="PROSITE" id="PS01046">
    <property type="entry name" value="LON_SER"/>
    <property type="match status" value="1"/>
</dbReference>
<dbReference type="GO" id="GO:0005524">
    <property type="term" value="F:ATP binding"/>
    <property type="evidence" value="ECO:0007669"/>
    <property type="project" value="UniProtKB-UniRule"/>
</dbReference>
<evidence type="ECO:0000256" key="5">
    <source>
        <dbReference type="ARBA" id="ARBA00022801"/>
    </source>
</evidence>
<dbReference type="Pfam" id="PF00004">
    <property type="entry name" value="AAA"/>
    <property type="match status" value="1"/>
</dbReference>
<dbReference type="InterPro" id="IPR003959">
    <property type="entry name" value="ATPase_AAA_core"/>
</dbReference>
<accession>A0AAI9AHE9</accession>
<keyword evidence="2 10" id="KW-0963">Cytoplasm</keyword>
<evidence type="ECO:0000256" key="6">
    <source>
        <dbReference type="ARBA" id="ARBA00022825"/>
    </source>
</evidence>
<comment type="caution">
    <text evidence="19">The sequence shown here is derived from an EMBL/GenBank/DDBJ whole genome shotgun (WGS) entry which is preliminary data.</text>
</comment>
<dbReference type="Pfam" id="PF22667">
    <property type="entry name" value="Lon_lid"/>
    <property type="match status" value="1"/>
</dbReference>
<evidence type="ECO:0000256" key="11">
    <source>
        <dbReference type="PIRNR" id="PIRNR001174"/>
    </source>
</evidence>
<sequence length="774" mass="88059">MNLENYEKLPAEIPVLKQKELIYPFMIIPIFLDKKEDIIAIQKAINDHSLLFLTIKEEKDTFGTIGTIIRKVTLPEGRVKILFQGLERGKIIDITDKNPTMAIVDKVTPINTDAKEIKPLLETLKEHIITLSELNPFFPKDFIKIIDSNSDANRIVDIIASSLKLPLEKSYELFKEIDTKERLIKLIHFILEEIESIKLKNELSQKVMEQVQEANREHLLKQQLKLIQQELGMTNELEEEIKEYREKLEKLKPCMREDAYKEIKKQIDRLSRMHPESSEATTTQNYIEWALEVPFCNYAKEEFDINELKERLDKDHYGLKKPKERIIEYFGAKELAKKRGEEFSGATLCFVGPPGVGKTSLANSIAKALDKNLVRIALGGLEDVNELRGHRRTYIGAMPGRIAQGIINAKQMNPVIVLDEIDKISRYRGDPTAVLLEVLDPEQNSHFRDLYLNFDLDLSKVLFIATANDPSTIPAPLRDRMEMIFVGSYTPQEKFEIAKRYLIPQEMKKHSLKKSEISITDAALREIIDKYTKEAGVRNLRRIIAKIMRKAAIKILEGEKQVKVTLKNLKEFLEKPIFGIEEIDKKDKIGVVNGLAWTPVGGDVLKVEAVKYKGKGQVILTGQLGDVMKESAHIAFTLIKVLIDNKKLKVKERSKEPIYYKYNVHIHVPEGAIPKDGPSAGITMATAIASIFSEKKVHSDVAMTGEITLSGDVLPIGGLKEKLIAAYKAKIKKVLIPQKNYEKDLDDVPNEVKEGLEIVPVKRIEEVLDHALVK</sequence>
<feature type="binding site" evidence="10 13">
    <location>
        <begin position="352"/>
        <end position="359"/>
    </location>
    <ligand>
        <name>ATP</name>
        <dbReference type="ChEBI" id="CHEBI:30616"/>
    </ligand>
</feature>
<feature type="active site" evidence="10 12">
    <location>
        <position position="679"/>
    </location>
</feature>
<feature type="domain" description="Lon proteolytic" evidence="17">
    <location>
        <begin position="586"/>
        <end position="774"/>
    </location>
</feature>
<dbReference type="InterPro" id="IPR015947">
    <property type="entry name" value="PUA-like_sf"/>
</dbReference>
<evidence type="ECO:0000259" key="17">
    <source>
        <dbReference type="PROSITE" id="PS51786"/>
    </source>
</evidence>
<dbReference type="RefSeq" id="WP_007473007.1">
    <property type="nucleotide sequence ID" value="NZ_ABCJ01000001.1"/>
</dbReference>
<evidence type="ECO:0000256" key="1">
    <source>
        <dbReference type="ARBA" id="ARBA00004496"/>
    </source>
</evidence>
<dbReference type="InterPro" id="IPR004815">
    <property type="entry name" value="Lon_bac/euk-typ"/>
</dbReference>
<keyword evidence="3 10" id="KW-0645">Protease</keyword>
<feature type="domain" description="Lon N-terminal" evidence="18">
    <location>
        <begin position="10"/>
        <end position="194"/>
    </location>
</feature>
<evidence type="ECO:0000256" key="2">
    <source>
        <dbReference type="ARBA" id="ARBA00022490"/>
    </source>
</evidence>
<dbReference type="InterPro" id="IPR003593">
    <property type="entry name" value="AAA+_ATPase"/>
</dbReference>
<dbReference type="Pfam" id="PF02190">
    <property type="entry name" value="LON_substr_bdg"/>
    <property type="match status" value="1"/>
</dbReference>
<dbReference type="HAMAP" id="MF_01973">
    <property type="entry name" value="lon_bact"/>
    <property type="match status" value="1"/>
</dbReference>
<evidence type="ECO:0000256" key="12">
    <source>
        <dbReference type="PIRSR" id="PIRSR001174-1"/>
    </source>
</evidence>
<dbReference type="Gene3D" id="1.20.5.5270">
    <property type="match status" value="1"/>
</dbReference>
<comment type="function">
    <text evidence="10">ATP-dependent serine protease that mediates the selective degradation of mutant and abnormal proteins as well as certain short-lived regulatory proteins. Required for cellular homeostasis and for survival from DNA damage and developmental changes induced by stress. Degrades polypeptides processively to yield small peptide fragments that are 5 to 10 amino acids long. Binds to DNA in a double-stranded, site-specific manner.</text>
</comment>
<comment type="induction">
    <text evidence="10">By heat shock.</text>
</comment>
<dbReference type="InterPro" id="IPR046336">
    <property type="entry name" value="Lon_prtase_N_sf"/>
</dbReference>
<dbReference type="SUPFAM" id="SSF54211">
    <property type="entry name" value="Ribosomal protein S5 domain 2-like"/>
    <property type="match status" value="1"/>
</dbReference>
<dbReference type="InterPro" id="IPR027065">
    <property type="entry name" value="Lon_Prtase"/>
</dbReference>
<evidence type="ECO:0000256" key="10">
    <source>
        <dbReference type="HAMAP-Rule" id="MF_01973"/>
    </source>
</evidence>
<evidence type="ECO:0000256" key="3">
    <source>
        <dbReference type="ARBA" id="ARBA00022670"/>
    </source>
</evidence>
<evidence type="ECO:0000256" key="4">
    <source>
        <dbReference type="ARBA" id="ARBA00022741"/>
    </source>
</evidence>
<reference evidence="19 20" key="1">
    <citation type="journal article" date="2011" name="Stand. Genomic Sci.">
        <title>Draft genome sequence of Caminibacter mediatlanticus strain TB-2, an epsilonproteobacterium isolated from a deep-sea hydrothermal vent.</title>
        <authorList>
            <person name="Giovannelli D."/>
            <person name="Ferriera S."/>
            <person name="Johnson J."/>
            <person name="Kravitz S."/>
            <person name="Perez-Rodriguez I."/>
            <person name="Ricci J."/>
            <person name="O'Brien C."/>
            <person name="Voordeckers J.W."/>
            <person name="Bini E."/>
            <person name="Vetriani C."/>
        </authorList>
    </citation>
    <scope>NUCLEOTIDE SEQUENCE [LARGE SCALE GENOMIC DNA]</scope>
    <source>
        <strain evidence="19 20">TB-2</strain>
    </source>
</reference>
<dbReference type="PIRSF" id="PIRSF001174">
    <property type="entry name" value="Lon_proteas"/>
    <property type="match status" value="1"/>
</dbReference>
<dbReference type="GO" id="GO:0004252">
    <property type="term" value="F:serine-type endopeptidase activity"/>
    <property type="evidence" value="ECO:0007669"/>
    <property type="project" value="UniProtKB-UniRule"/>
</dbReference>
<dbReference type="NCBIfam" id="TIGR00763">
    <property type="entry name" value="lon"/>
    <property type="match status" value="1"/>
</dbReference>
<evidence type="ECO:0000256" key="13">
    <source>
        <dbReference type="PIRSR" id="PIRSR001174-2"/>
    </source>
</evidence>
<evidence type="ECO:0000256" key="8">
    <source>
        <dbReference type="ARBA" id="ARBA00023016"/>
    </source>
</evidence>
<dbReference type="InterPro" id="IPR003111">
    <property type="entry name" value="Lon_prtase_N"/>
</dbReference>
<dbReference type="GO" id="GO:0005737">
    <property type="term" value="C:cytoplasm"/>
    <property type="evidence" value="ECO:0007669"/>
    <property type="project" value="UniProtKB-SubCell"/>
</dbReference>
<dbReference type="Proteomes" id="UP000003288">
    <property type="component" value="Unassembled WGS sequence"/>
</dbReference>
<dbReference type="SUPFAM" id="SSF52540">
    <property type="entry name" value="P-loop containing nucleoside triphosphate hydrolases"/>
    <property type="match status" value="1"/>
</dbReference>
<evidence type="ECO:0000256" key="14">
    <source>
        <dbReference type="PROSITE-ProRule" id="PRU01122"/>
    </source>
</evidence>
<dbReference type="GO" id="GO:0034605">
    <property type="term" value="P:cellular response to heat"/>
    <property type="evidence" value="ECO:0007669"/>
    <property type="project" value="UniProtKB-UniRule"/>
</dbReference>
<feature type="active site" evidence="10 12">
    <location>
        <position position="722"/>
    </location>
</feature>
<dbReference type="SMART" id="SM00382">
    <property type="entry name" value="AAA"/>
    <property type="match status" value="1"/>
</dbReference>
<proteinExistence type="evidence at transcript level"/>
<dbReference type="GO" id="GO:0043565">
    <property type="term" value="F:sequence-specific DNA binding"/>
    <property type="evidence" value="ECO:0007669"/>
    <property type="project" value="UniProtKB-UniRule"/>
</dbReference>
<dbReference type="CDD" id="cd19500">
    <property type="entry name" value="RecA-like_Lon"/>
    <property type="match status" value="1"/>
</dbReference>
<keyword evidence="5 10" id="KW-0378">Hydrolase</keyword>
<evidence type="ECO:0000313" key="20">
    <source>
        <dbReference type="Proteomes" id="UP000003288"/>
    </source>
</evidence>
<dbReference type="InterPro" id="IPR054594">
    <property type="entry name" value="Lon_lid"/>
</dbReference>
<evidence type="ECO:0000259" key="18">
    <source>
        <dbReference type="PROSITE" id="PS51787"/>
    </source>
</evidence>
<dbReference type="Gene3D" id="3.30.230.10">
    <property type="match status" value="1"/>
</dbReference>
<dbReference type="AlphaFoldDB" id="A0AAI9AHE9"/>
<dbReference type="Pfam" id="PF05362">
    <property type="entry name" value="Lon_C"/>
    <property type="match status" value="1"/>
</dbReference>
<comment type="catalytic activity">
    <reaction evidence="9 10 11 14">
        <text>Hydrolysis of proteins in presence of ATP.</text>
        <dbReference type="EC" id="3.4.21.53"/>
    </reaction>
</comment>
<organism evidence="19 20">
    <name type="scientific">Caminibacter mediatlanticus TB-2</name>
    <dbReference type="NCBI Taxonomy" id="391592"/>
    <lineage>
        <taxon>Bacteria</taxon>
        <taxon>Pseudomonadati</taxon>
        <taxon>Campylobacterota</taxon>
        <taxon>Epsilonproteobacteria</taxon>
        <taxon>Nautiliales</taxon>
        <taxon>Nautiliaceae</taxon>
        <taxon>Caminibacter</taxon>
    </lineage>
</organism>
<dbReference type="Gene3D" id="1.10.8.60">
    <property type="match status" value="1"/>
</dbReference>
<comment type="subcellular location">
    <subcellularLocation>
        <location evidence="1 10 11">Cytoplasm</location>
    </subcellularLocation>
</comment>
<protein>
    <recommendedName>
        <fullName evidence="10 11">Lon protease</fullName>
        <ecNumber evidence="10 11">3.4.21.53</ecNumber>
    </recommendedName>
    <alternativeName>
        <fullName evidence="10">ATP-dependent protease La</fullName>
    </alternativeName>
</protein>
<dbReference type="InterPro" id="IPR008269">
    <property type="entry name" value="Lon_proteolytic"/>
</dbReference>
<evidence type="ECO:0000256" key="15">
    <source>
        <dbReference type="RuleBase" id="RU000591"/>
    </source>
</evidence>
<dbReference type="Gene3D" id="3.40.50.300">
    <property type="entry name" value="P-loop containing nucleotide triphosphate hydrolases"/>
    <property type="match status" value="1"/>
</dbReference>
<keyword evidence="4 10" id="KW-0547">Nucleotide-binding</keyword>
<dbReference type="GO" id="GO:0004176">
    <property type="term" value="F:ATP-dependent peptidase activity"/>
    <property type="evidence" value="ECO:0007669"/>
    <property type="project" value="UniProtKB-UniRule"/>
</dbReference>
<dbReference type="InterPro" id="IPR008268">
    <property type="entry name" value="Peptidase_S16_AS"/>
</dbReference>
<dbReference type="InterPro" id="IPR027543">
    <property type="entry name" value="Lon_bac"/>
</dbReference>
<keyword evidence="8 10" id="KW-0346">Stress response</keyword>
<evidence type="ECO:0000256" key="16">
    <source>
        <dbReference type="SAM" id="Coils"/>
    </source>
</evidence>
<dbReference type="FunFam" id="3.40.50.300:FF:000021">
    <property type="entry name" value="Lon protease homolog"/>
    <property type="match status" value="1"/>
</dbReference>
<dbReference type="SMART" id="SM00464">
    <property type="entry name" value="LON"/>
    <property type="match status" value="1"/>
</dbReference>
<dbReference type="PANTHER" id="PTHR10046">
    <property type="entry name" value="ATP DEPENDENT LON PROTEASE FAMILY MEMBER"/>
    <property type="match status" value="1"/>
</dbReference>
<dbReference type="Gene3D" id="2.30.130.40">
    <property type="entry name" value="LON domain-like"/>
    <property type="match status" value="1"/>
</dbReference>
<dbReference type="Gene3D" id="1.20.58.1480">
    <property type="match status" value="1"/>
</dbReference>
<dbReference type="PROSITE" id="PS51786">
    <property type="entry name" value="LON_PROTEOLYTIC"/>
    <property type="match status" value="1"/>
</dbReference>
<dbReference type="SUPFAM" id="SSF88697">
    <property type="entry name" value="PUA domain-like"/>
    <property type="match status" value="1"/>
</dbReference>
<gene>
    <name evidence="10" type="primary">lon</name>
    <name evidence="19" type="ORF">CMTB2_02008</name>
</gene>
<name>A0AAI9AHE9_9BACT</name>
<keyword evidence="6 10" id="KW-0720">Serine protease</keyword>
<keyword evidence="16" id="KW-0175">Coiled coil</keyword>
<evidence type="ECO:0000313" key="19">
    <source>
        <dbReference type="EMBL" id="EDM24251.1"/>
    </source>
</evidence>